<dbReference type="GO" id="GO:0060218">
    <property type="term" value="P:hematopoietic stem cell differentiation"/>
    <property type="evidence" value="ECO:0007669"/>
    <property type="project" value="Ensembl"/>
</dbReference>
<dbReference type="PROSITE" id="PS50011">
    <property type="entry name" value="PROTEIN_KINASE_DOM"/>
    <property type="match status" value="1"/>
</dbReference>
<feature type="compositionally biased region" description="Low complexity" evidence="26">
    <location>
        <begin position="1061"/>
        <end position="1070"/>
    </location>
</feature>
<evidence type="ECO:0000313" key="32">
    <source>
        <dbReference type="Proteomes" id="UP000472265"/>
    </source>
</evidence>
<evidence type="ECO:0000256" key="6">
    <source>
        <dbReference type="ARBA" id="ARBA00022692"/>
    </source>
</evidence>
<dbReference type="GeneTree" id="ENSGT00940000157138"/>
<evidence type="ECO:0000313" key="31">
    <source>
        <dbReference type="Ensembl" id="ENSSAUP00010040524.1"/>
    </source>
</evidence>
<comment type="similarity">
    <text evidence="25">Belongs to the protein kinase superfamily. Tyr protein kinase family. CSF-1/PDGF receptor subfamily.</text>
</comment>
<evidence type="ECO:0000259" key="30">
    <source>
        <dbReference type="PROSITE" id="PS50835"/>
    </source>
</evidence>
<name>A0A671WP48_SPAAU</name>
<feature type="active site" description="Proton acceptor" evidence="20">
    <location>
        <position position="827"/>
    </location>
</feature>
<dbReference type="PROSITE" id="PS50835">
    <property type="entry name" value="IG_LIKE"/>
    <property type="match status" value="3"/>
</dbReference>
<feature type="signal peptide" evidence="28">
    <location>
        <begin position="1"/>
        <end position="38"/>
    </location>
</feature>
<accession>A0A671WP48</accession>
<keyword evidence="3" id="KW-1003">Cell membrane</keyword>
<dbReference type="InterPro" id="IPR020635">
    <property type="entry name" value="Tyr_kinase_cat_dom"/>
</dbReference>
<dbReference type="GO" id="GO:0097084">
    <property type="term" value="P:vascular associated smooth muscle cell development"/>
    <property type="evidence" value="ECO:0007669"/>
    <property type="project" value="Ensembl"/>
</dbReference>
<dbReference type="SMART" id="SM00408">
    <property type="entry name" value="IGc2"/>
    <property type="match status" value="4"/>
</dbReference>
<dbReference type="Gene3D" id="2.60.40.10">
    <property type="entry name" value="Immunoglobulins"/>
    <property type="match status" value="5"/>
</dbReference>
<evidence type="ECO:0000256" key="25">
    <source>
        <dbReference type="RuleBase" id="RU000311"/>
    </source>
</evidence>
<evidence type="ECO:0000256" key="21">
    <source>
        <dbReference type="PIRSR" id="PIRSR000615-2"/>
    </source>
</evidence>
<feature type="region of interest" description="Disordered" evidence="26">
    <location>
        <begin position="990"/>
        <end position="1115"/>
    </location>
</feature>
<evidence type="ECO:0000256" key="22">
    <source>
        <dbReference type="PIRSR" id="PIRSR000615-3"/>
    </source>
</evidence>
<dbReference type="GO" id="GO:0005019">
    <property type="term" value="F:platelet-derived growth factor beta-receptor activity"/>
    <property type="evidence" value="ECO:0007669"/>
    <property type="project" value="TreeGrafter"/>
</dbReference>
<evidence type="ECO:0000256" key="27">
    <source>
        <dbReference type="SAM" id="Phobius"/>
    </source>
</evidence>
<evidence type="ECO:0000256" key="9">
    <source>
        <dbReference type="ARBA" id="ARBA00022777"/>
    </source>
</evidence>
<dbReference type="InterPro" id="IPR013098">
    <property type="entry name" value="Ig_I-set"/>
</dbReference>
<reference evidence="31" key="3">
    <citation type="submission" date="2025-09" db="UniProtKB">
        <authorList>
            <consortium name="Ensembl"/>
        </authorList>
    </citation>
    <scope>IDENTIFICATION</scope>
</reference>
<keyword evidence="12 27" id="KW-1133">Transmembrane helix</keyword>
<dbReference type="GO" id="GO:0060976">
    <property type="term" value="P:coronary vasculature development"/>
    <property type="evidence" value="ECO:0007669"/>
    <property type="project" value="Ensembl"/>
</dbReference>
<dbReference type="InterPro" id="IPR003598">
    <property type="entry name" value="Ig_sub2"/>
</dbReference>
<keyword evidence="11" id="KW-0832">Ubl conjugation</keyword>
<dbReference type="OMA" id="WPEDQEF"/>
<dbReference type="InterPro" id="IPR050122">
    <property type="entry name" value="RTK"/>
</dbReference>
<evidence type="ECO:0000256" key="28">
    <source>
        <dbReference type="SAM" id="SignalP"/>
    </source>
</evidence>
<keyword evidence="5" id="KW-0808">Transferase</keyword>
<evidence type="ECO:0000256" key="3">
    <source>
        <dbReference type="ARBA" id="ARBA00022475"/>
    </source>
</evidence>
<evidence type="ECO:0000256" key="19">
    <source>
        <dbReference type="ARBA" id="ARBA00051243"/>
    </source>
</evidence>
<sequence length="1115" mass="125378">MLRTKCTDGFTMRRLMTSMLHLTVTVTALLYFCTESSCLEITPDDKEFVLVEGSSLILTCSGSGETTWEFKREDVPYFQLEKVHDDSQSYQIVQTSHTTSVLTLWNVSWKHAGVYQCIDQGTREVKDVAVFVPDPNVWFLESSHGMVTKTSDESTIPCVVTNPDINVTLYERDTDLPIRGIYVPSEGYKASLEDRTYVCRGELNGEVKESQAFYVYSIVVPEAIDAYINASKTVLKQGEPLTVNCTVHGSELVFFSWDFPNREVDIEPLTDVLSAMNMRSCLIYPRATVDHSGNYVCHVNEPVQDQSASASVSITVLERGFVDVKAAQKQNISAKLQENVELRVEIEAYPPPQVRWSKDGTAIKGDKTISTRQEHEIRYVTILTLVRVRTEQKGLYTALVSSGDDTKEVTFDLEVQVPSQIKDLTDHHLPGKRHLVTCVAEGVPTPTIQWYSCDSMLKCSNQTAIWQPLIPEPEVLSIRTNVSFSETRKTSQVRSQVTFHKPQQVTVRCETSNKEGLVDRRDVKLVSSTLFSQVAVLAAVLALVAIIIMSIIILIAVWRKKPRYEIRWKVIESVSQDGHEYIYVDPIHLPYDLAWEMPRDHLVLGRTLGSGAFGRVVEATAYGLTHSQSSTKVAVKMLKSTARRSETQALMSELKIMSHLGPHLNIVNLLGACTKHGPLYLVTEYCRYGDLVDYLHRNKHTLLQYYAEKNQDDGCLISGGSTPLSQRKGYVSFGSESDGGYMDMSKDEPSLYVPMQEQIDSIKYADIQPSPYESPYQQDIYQEQGGGRLDLVISDSTILTYDDLLGFSYQVAKGMEFLASKNCVHRDLAARNVLICEGKLVKICDFGLARDIMHDSNYISKGSTFLPLKWMAPESIFHNLYTTLSDVWSYGILLWEIFTLGGTPYPDLPMNELFYSALKRGYRMAKPAHASDEVYEIMKKCWDEKFEKRPEFSFLVHSVGNMLTESYKKKYSQVNDNFLKSDHPAVARTKPRLSSPFPIANPAFGSPSPSSFSFPPDPYNQSPSPGEFRQEADSQEGITSYNEYIIPIPDPKPEEVFTGMPSESPASSLALEEETDSMSQDTAETLPEEDRLEETSERDALLSSSGTPEVEDSFL</sequence>
<dbReference type="GO" id="GO:0014911">
    <property type="term" value="P:positive regulation of smooth muscle cell migration"/>
    <property type="evidence" value="ECO:0007669"/>
    <property type="project" value="TreeGrafter"/>
</dbReference>
<dbReference type="InterPro" id="IPR036179">
    <property type="entry name" value="Ig-like_dom_sf"/>
</dbReference>
<gene>
    <name evidence="31" type="primary">PDGFRB</name>
    <name evidence="31" type="synonym">pdgfrb</name>
</gene>
<dbReference type="EC" id="2.7.10.1" evidence="2"/>
<organism evidence="31 32">
    <name type="scientific">Sparus aurata</name>
    <name type="common">Gilthead sea bream</name>
    <dbReference type="NCBI Taxonomy" id="8175"/>
    <lineage>
        <taxon>Eukaryota</taxon>
        <taxon>Metazoa</taxon>
        <taxon>Chordata</taxon>
        <taxon>Craniata</taxon>
        <taxon>Vertebrata</taxon>
        <taxon>Euteleostomi</taxon>
        <taxon>Actinopterygii</taxon>
        <taxon>Neopterygii</taxon>
        <taxon>Teleostei</taxon>
        <taxon>Neoteleostei</taxon>
        <taxon>Acanthomorphata</taxon>
        <taxon>Eupercaria</taxon>
        <taxon>Spariformes</taxon>
        <taxon>Sparidae</taxon>
        <taxon>Sparus</taxon>
    </lineage>
</organism>
<evidence type="ECO:0000256" key="15">
    <source>
        <dbReference type="ARBA" id="ARBA00023157"/>
    </source>
</evidence>
<feature type="chain" id="PRO_5025682011" description="receptor protein-tyrosine kinase" evidence="28">
    <location>
        <begin position="39"/>
        <end position="1115"/>
    </location>
</feature>
<dbReference type="GO" id="GO:0046872">
    <property type="term" value="F:metal ion binding"/>
    <property type="evidence" value="ECO:0007669"/>
    <property type="project" value="UniProtKB-KW"/>
</dbReference>
<dbReference type="GO" id="GO:0005524">
    <property type="term" value="F:ATP binding"/>
    <property type="evidence" value="ECO:0007669"/>
    <property type="project" value="UniProtKB-UniRule"/>
</dbReference>
<dbReference type="Pfam" id="PF07679">
    <property type="entry name" value="I-set"/>
    <property type="match status" value="1"/>
</dbReference>
<dbReference type="FunFam" id="3.30.200.20:FF:000025">
    <property type="entry name" value="Platelet-derived growth factor receptor alpha"/>
    <property type="match status" value="1"/>
</dbReference>
<keyword evidence="17" id="KW-0325">Glycoprotein</keyword>
<comment type="catalytic activity">
    <reaction evidence="19">
        <text>L-tyrosyl-[protein] + ATP = O-phospho-L-tyrosyl-[protein] + ADP + H(+)</text>
        <dbReference type="Rhea" id="RHEA:10596"/>
        <dbReference type="Rhea" id="RHEA-COMP:10136"/>
        <dbReference type="Rhea" id="RHEA-COMP:20101"/>
        <dbReference type="ChEBI" id="CHEBI:15378"/>
        <dbReference type="ChEBI" id="CHEBI:30616"/>
        <dbReference type="ChEBI" id="CHEBI:46858"/>
        <dbReference type="ChEBI" id="CHEBI:61978"/>
        <dbReference type="ChEBI" id="CHEBI:456216"/>
        <dbReference type="EC" id="2.7.10.1"/>
    </reaction>
</comment>
<dbReference type="SUPFAM" id="SSF56112">
    <property type="entry name" value="Protein kinase-like (PK-like)"/>
    <property type="match status" value="1"/>
</dbReference>
<keyword evidence="7" id="KW-0677">Repeat</keyword>
<keyword evidence="13 27" id="KW-0472">Membrane</keyword>
<dbReference type="GO" id="GO:0048702">
    <property type="term" value="P:embryonic neurocranium morphogenesis"/>
    <property type="evidence" value="ECO:0007669"/>
    <property type="project" value="Ensembl"/>
</dbReference>
<feature type="domain" description="Ig-like" evidence="30">
    <location>
        <begin position="221"/>
        <end position="315"/>
    </location>
</feature>
<dbReference type="PIRSF" id="PIRSF000615">
    <property type="entry name" value="TyrPK_CSF1-R"/>
    <property type="match status" value="1"/>
</dbReference>
<dbReference type="FunFam" id="1.10.510.10:FF:000140">
    <property type="entry name" value="Platelet-derived growth factor receptor beta"/>
    <property type="match status" value="1"/>
</dbReference>
<dbReference type="InterPro" id="IPR001245">
    <property type="entry name" value="Ser-Thr/Tyr_kinase_cat_dom"/>
</dbReference>
<dbReference type="InterPro" id="IPR001824">
    <property type="entry name" value="Tyr_kinase_rcpt_3_CS"/>
</dbReference>
<feature type="binding site" evidence="22">
    <location>
        <position position="581"/>
    </location>
    <ligand>
        <name>Mg(2+)</name>
        <dbReference type="ChEBI" id="CHEBI:18420"/>
    </ligand>
</feature>
<dbReference type="Ensembl" id="ENSSAUT00010042684.1">
    <property type="protein sequence ID" value="ENSSAUP00010040524.1"/>
    <property type="gene ID" value="ENSSAUG00010016998.1"/>
</dbReference>
<keyword evidence="32" id="KW-1185">Reference proteome</keyword>
<evidence type="ECO:0000256" key="4">
    <source>
        <dbReference type="ARBA" id="ARBA00022553"/>
    </source>
</evidence>
<keyword evidence="8 21" id="KW-0547">Nucleotide-binding</keyword>
<feature type="domain" description="Protein kinase" evidence="29">
    <location>
        <begin position="602"/>
        <end position="963"/>
    </location>
</feature>
<evidence type="ECO:0000256" key="14">
    <source>
        <dbReference type="ARBA" id="ARBA00023137"/>
    </source>
</evidence>
<dbReference type="Proteomes" id="UP000472265">
    <property type="component" value="Chromosome 18"/>
</dbReference>
<dbReference type="Pfam" id="PF25305">
    <property type="entry name" value="Ig_PDGFR_d4"/>
    <property type="match status" value="1"/>
</dbReference>
<dbReference type="PANTHER" id="PTHR24416:SF53">
    <property type="entry name" value="PLATELET-DERIVED GROWTH FACTOR RECEPTOR BETA"/>
    <property type="match status" value="1"/>
</dbReference>
<keyword evidence="22" id="KW-0479">Metal-binding</keyword>
<keyword evidence="9" id="KW-0418">Kinase</keyword>
<keyword evidence="14" id="KW-0829">Tyrosine-protein kinase</keyword>
<evidence type="ECO:0000256" key="24">
    <source>
        <dbReference type="PROSITE-ProRule" id="PRU10141"/>
    </source>
</evidence>
<protein>
    <recommendedName>
        <fullName evidence="2">receptor protein-tyrosine kinase</fullName>
        <ecNumber evidence="2">2.7.10.1</ecNumber>
    </recommendedName>
</protein>
<keyword evidence="18 25" id="KW-0393">Immunoglobulin domain</keyword>
<dbReference type="PRINTS" id="PR01832">
    <property type="entry name" value="VEGFRECEPTOR"/>
</dbReference>
<evidence type="ECO:0000256" key="12">
    <source>
        <dbReference type="ARBA" id="ARBA00022989"/>
    </source>
</evidence>
<evidence type="ECO:0000256" key="16">
    <source>
        <dbReference type="ARBA" id="ARBA00023170"/>
    </source>
</evidence>
<feature type="binding site" evidence="22">
    <location>
        <position position="832"/>
    </location>
    <ligand>
        <name>Mg(2+)</name>
        <dbReference type="ChEBI" id="CHEBI:18420"/>
    </ligand>
</feature>
<evidence type="ECO:0000256" key="10">
    <source>
        <dbReference type="ARBA" id="ARBA00022840"/>
    </source>
</evidence>
<dbReference type="PANTHER" id="PTHR24416">
    <property type="entry name" value="TYROSINE-PROTEIN KINASE RECEPTOR"/>
    <property type="match status" value="1"/>
</dbReference>
<dbReference type="InterPro" id="IPR011009">
    <property type="entry name" value="Kinase-like_dom_sf"/>
</dbReference>
<dbReference type="InterPro" id="IPR007110">
    <property type="entry name" value="Ig-like_dom"/>
</dbReference>
<dbReference type="GO" id="GO:0072109">
    <property type="term" value="P:glomerular mesangium development"/>
    <property type="evidence" value="ECO:0007669"/>
    <property type="project" value="Ensembl"/>
</dbReference>
<evidence type="ECO:0000256" key="2">
    <source>
        <dbReference type="ARBA" id="ARBA00011902"/>
    </source>
</evidence>
<dbReference type="SMART" id="SM00409">
    <property type="entry name" value="IG"/>
    <property type="match status" value="3"/>
</dbReference>
<feature type="site" description="Important for interaction with phosphotyrosine-binding proteins" evidence="23">
    <location>
        <position position="971"/>
    </location>
</feature>
<dbReference type="GO" id="GO:0001974">
    <property type="term" value="P:blood vessel remodeling"/>
    <property type="evidence" value="ECO:0007669"/>
    <property type="project" value="Ensembl"/>
</dbReference>
<keyword evidence="16 25" id="KW-0675">Receptor</keyword>
<evidence type="ECO:0000256" key="13">
    <source>
        <dbReference type="ARBA" id="ARBA00023136"/>
    </source>
</evidence>
<dbReference type="InterPro" id="IPR017441">
    <property type="entry name" value="Protein_kinase_ATP_BS"/>
</dbReference>
<keyword evidence="10 21" id="KW-0067">ATP-binding</keyword>
<evidence type="ECO:0000256" key="11">
    <source>
        <dbReference type="ARBA" id="ARBA00022843"/>
    </source>
</evidence>
<dbReference type="InterPro" id="IPR013783">
    <property type="entry name" value="Ig-like_fold"/>
</dbReference>
<evidence type="ECO:0000256" key="1">
    <source>
        <dbReference type="ARBA" id="ARBA00004251"/>
    </source>
</evidence>
<dbReference type="InterPro" id="IPR008266">
    <property type="entry name" value="Tyr_kinase_AS"/>
</dbReference>
<feature type="binding site" evidence="22">
    <location>
        <position position="845"/>
    </location>
    <ligand>
        <name>Mg(2+)</name>
        <dbReference type="ChEBI" id="CHEBI:18420"/>
    </ligand>
</feature>
<dbReference type="InterPro" id="IPR003599">
    <property type="entry name" value="Ig_sub"/>
</dbReference>
<reference evidence="31" key="2">
    <citation type="submission" date="2025-08" db="UniProtKB">
        <authorList>
            <consortium name="Ensembl"/>
        </authorList>
    </citation>
    <scope>IDENTIFICATION</scope>
</reference>
<keyword evidence="15" id="KW-1015">Disulfide bond</keyword>
<evidence type="ECO:0000256" key="7">
    <source>
        <dbReference type="ARBA" id="ARBA00022737"/>
    </source>
</evidence>
<proteinExistence type="inferred from homology"/>
<dbReference type="GO" id="GO:0001755">
    <property type="term" value="P:neural crest cell migration"/>
    <property type="evidence" value="ECO:0007669"/>
    <property type="project" value="Ensembl"/>
</dbReference>
<dbReference type="GO" id="GO:0060326">
    <property type="term" value="P:cell chemotaxis"/>
    <property type="evidence" value="ECO:0007669"/>
    <property type="project" value="TreeGrafter"/>
</dbReference>
<reference evidence="31" key="1">
    <citation type="submission" date="2021-04" db="EMBL/GenBank/DDBJ databases">
        <authorList>
            <consortium name="Wellcome Sanger Institute Data Sharing"/>
        </authorList>
    </citation>
    <scope>NUCLEOTIDE SEQUENCE [LARGE SCALE GENOMIC DNA]</scope>
</reference>
<keyword evidence="22" id="KW-0460">Magnesium</keyword>
<keyword evidence="4" id="KW-0597">Phosphoprotein</keyword>
<comment type="subcellular location">
    <subcellularLocation>
        <location evidence="1">Cell membrane</location>
        <topology evidence="1">Single-pass type I membrane protein</topology>
    </subcellularLocation>
    <subcellularLocation>
        <location evidence="25">Membrane</location>
        <topology evidence="25">Single-pass type I membrane protein</topology>
    </subcellularLocation>
</comment>
<keyword evidence="28" id="KW-0732">Signal</keyword>
<evidence type="ECO:0000256" key="18">
    <source>
        <dbReference type="ARBA" id="ARBA00023319"/>
    </source>
</evidence>
<feature type="domain" description="Ig-like" evidence="30">
    <location>
        <begin position="338"/>
        <end position="410"/>
    </location>
</feature>
<dbReference type="PROSITE" id="PS00240">
    <property type="entry name" value="RECEPTOR_TYR_KIN_III"/>
    <property type="match status" value="1"/>
</dbReference>
<feature type="binding site" evidence="21">
    <location>
        <begin position="609"/>
        <end position="616"/>
    </location>
    <ligand>
        <name>ATP</name>
        <dbReference type="ChEBI" id="CHEBI:30616"/>
    </ligand>
</feature>
<dbReference type="SUPFAM" id="SSF48726">
    <property type="entry name" value="Immunoglobulin"/>
    <property type="match status" value="4"/>
</dbReference>
<feature type="binding site" evidence="21">
    <location>
        <position position="831"/>
    </location>
    <ligand>
        <name>ATP</name>
        <dbReference type="ChEBI" id="CHEBI:30616"/>
    </ligand>
</feature>
<dbReference type="PROSITE" id="PS00109">
    <property type="entry name" value="PROTEIN_KINASE_TYR"/>
    <property type="match status" value="1"/>
</dbReference>
<dbReference type="GO" id="GO:0005886">
    <property type="term" value="C:plasma membrane"/>
    <property type="evidence" value="ECO:0007669"/>
    <property type="project" value="UniProtKB-SubCell"/>
</dbReference>
<dbReference type="Pfam" id="PF07714">
    <property type="entry name" value="PK_Tyr_Ser-Thr"/>
    <property type="match status" value="1"/>
</dbReference>
<keyword evidence="6 25" id="KW-0812">Transmembrane</keyword>
<dbReference type="GO" id="GO:0048407">
    <property type="term" value="F:platelet-derived growth factor binding"/>
    <property type="evidence" value="ECO:0007669"/>
    <property type="project" value="TreeGrafter"/>
</dbReference>
<evidence type="ECO:0000256" key="20">
    <source>
        <dbReference type="PIRSR" id="PIRSR000615-1"/>
    </source>
</evidence>
<dbReference type="GO" id="GO:0061300">
    <property type="term" value="P:cerebellum vasculature development"/>
    <property type="evidence" value="ECO:0007669"/>
    <property type="project" value="Ensembl"/>
</dbReference>
<dbReference type="AlphaFoldDB" id="A0A671WP48"/>
<evidence type="ECO:0000256" key="5">
    <source>
        <dbReference type="ARBA" id="ARBA00022679"/>
    </source>
</evidence>
<dbReference type="GO" id="GO:0043235">
    <property type="term" value="C:receptor complex"/>
    <property type="evidence" value="ECO:0007669"/>
    <property type="project" value="TreeGrafter"/>
</dbReference>
<feature type="transmembrane region" description="Helical" evidence="27">
    <location>
        <begin position="534"/>
        <end position="558"/>
    </location>
</feature>
<dbReference type="GO" id="GO:0001525">
    <property type="term" value="P:angiogenesis"/>
    <property type="evidence" value="ECO:0007669"/>
    <property type="project" value="Ensembl"/>
</dbReference>
<feature type="domain" description="Ig-like" evidence="30">
    <location>
        <begin position="43"/>
        <end position="129"/>
    </location>
</feature>
<dbReference type="InParanoid" id="A0A671WP48"/>
<feature type="binding site" evidence="21">
    <location>
        <begin position="684"/>
        <end position="690"/>
    </location>
    <ligand>
        <name>ATP</name>
        <dbReference type="ChEBI" id="CHEBI:30616"/>
    </ligand>
</feature>
<evidence type="ECO:0000256" key="23">
    <source>
        <dbReference type="PIRSR" id="PIRSR000615-4"/>
    </source>
</evidence>
<dbReference type="Gene3D" id="1.10.510.10">
    <property type="entry name" value="Transferase(Phosphotransferase) domain 1"/>
    <property type="match status" value="1"/>
</dbReference>
<dbReference type="Gene3D" id="3.30.200.20">
    <property type="entry name" value="Phosphorylase Kinase, domain 1"/>
    <property type="match status" value="1"/>
</dbReference>
<dbReference type="Pfam" id="PF13895">
    <property type="entry name" value="Ig_2"/>
    <property type="match status" value="1"/>
</dbReference>
<evidence type="ECO:0000256" key="17">
    <source>
        <dbReference type="ARBA" id="ARBA00023180"/>
    </source>
</evidence>
<evidence type="ECO:0000256" key="8">
    <source>
        <dbReference type="ARBA" id="ARBA00022741"/>
    </source>
</evidence>
<feature type="binding site" evidence="21 24">
    <location>
        <position position="636"/>
    </location>
    <ligand>
        <name>ATP</name>
        <dbReference type="ChEBI" id="CHEBI:30616"/>
    </ligand>
</feature>
<dbReference type="PROSITE" id="PS00107">
    <property type="entry name" value="PROTEIN_KINASE_ATP"/>
    <property type="match status" value="1"/>
</dbReference>
<dbReference type="GO" id="GO:1904238">
    <property type="term" value="P:pericyte cell differentiation"/>
    <property type="evidence" value="ECO:0007669"/>
    <property type="project" value="Ensembl"/>
</dbReference>
<evidence type="ECO:0000259" key="29">
    <source>
        <dbReference type="PROSITE" id="PS50011"/>
    </source>
</evidence>
<dbReference type="InterPro" id="IPR000719">
    <property type="entry name" value="Prot_kinase_dom"/>
</dbReference>
<dbReference type="SMART" id="SM00219">
    <property type="entry name" value="TyrKc"/>
    <property type="match status" value="1"/>
</dbReference>
<evidence type="ECO:0000256" key="26">
    <source>
        <dbReference type="SAM" id="MobiDB-lite"/>
    </source>
</evidence>